<proteinExistence type="predicted"/>
<keyword evidence="1" id="KW-0433">Leucine-rich repeat</keyword>
<dbReference type="Proteomes" id="UP001208570">
    <property type="component" value="Unassembled WGS sequence"/>
</dbReference>
<evidence type="ECO:0000256" key="1">
    <source>
        <dbReference type="ARBA" id="ARBA00022614"/>
    </source>
</evidence>
<protein>
    <submittedName>
        <fullName evidence="4">Uncharacterized protein</fullName>
    </submittedName>
</protein>
<dbReference type="Gene3D" id="3.80.10.10">
    <property type="entry name" value="Ribonuclease Inhibitor"/>
    <property type="match status" value="1"/>
</dbReference>
<accession>A0AAD9ITB4</accession>
<dbReference type="SMART" id="SM00364">
    <property type="entry name" value="LRR_BAC"/>
    <property type="match status" value="3"/>
</dbReference>
<dbReference type="InterPro" id="IPR050333">
    <property type="entry name" value="SLRP"/>
</dbReference>
<feature type="signal peptide" evidence="3">
    <location>
        <begin position="1"/>
        <end position="16"/>
    </location>
</feature>
<gene>
    <name evidence="4" type="ORF">LSH36_1388g00024</name>
</gene>
<dbReference type="InterPro" id="IPR032675">
    <property type="entry name" value="LRR_dom_sf"/>
</dbReference>
<evidence type="ECO:0000313" key="5">
    <source>
        <dbReference type="Proteomes" id="UP001208570"/>
    </source>
</evidence>
<dbReference type="EMBL" id="JAODUP010001389">
    <property type="protein sequence ID" value="KAK2140329.1"/>
    <property type="molecule type" value="Genomic_DNA"/>
</dbReference>
<keyword evidence="5" id="KW-1185">Reference proteome</keyword>
<dbReference type="PANTHER" id="PTHR45712">
    <property type="entry name" value="AGAP008170-PA"/>
    <property type="match status" value="1"/>
</dbReference>
<feature type="chain" id="PRO_5041927578" evidence="3">
    <location>
        <begin position="17"/>
        <end position="347"/>
    </location>
</feature>
<organism evidence="4 5">
    <name type="scientific">Paralvinella palmiformis</name>
    <dbReference type="NCBI Taxonomy" id="53620"/>
    <lineage>
        <taxon>Eukaryota</taxon>
        <taxon>Metazoa</taxon>
        <taxon>Spiralia</taxon>
        <taxon>Lophotrochozoa</taxon>
        <taxon>Annelida</taxon>
        <taxon>Polychaeta</taxon>
        <taxon>Sedentaria</taxon>
        <taxon>Canalipalpata</taxon>
        <taxon>Terebellida</taxon>
        <taxon>Terebelliformia</taxon>
        <taxon>Alvinellidae</taxon>
        <taxon>Paralvinella</taxon>
    </lineage>
</organism>
<keyword evidence="2" id="KW-0677">Repeat</keyword>
<dbReference type="SUPFAM" id="SSF52058">
    <property type="entry name" value="L domain-like"/>
    <property type="match status" value="1"/>
</dbReference>
<sequence>MIILLLATFLARPVVSDYNNVTGEYGHNGDKQLSTIPTDIPGAALGVSLSSNAITNVDSFPELLHVKTINLGNNLLTEFPDLKNASASLKTLFLDNNIITQIAEARLSALSALGRLSIPNNKLTSLPDVDMPNLENLLIEGNEEMENFPVVPLLGRRIRYLKLGYPTMKPVTSEALKALPELRALGMEKCGLKEIPPVIGSNPQIETLFLGINNIHKLPGDMFINLSRIVYVDLGYNDLENIPDVCHLRILRLKGNQTTGKNREGYLPVRSRLYTNPGSKYSCIKPSITEIVKDVLLENCAVLCTQTKSCDGWAYANYPGRLGVCGLGSWGRKPISAPIFNVFYYAN</sequence>
<evidence type="ECO:0000313" key="4">
    <source>
        <dbReference type="EMBL" id="KAK2140329.1"/>
    </source>
</evidence>
<dbReference type="PANTHER" id="PTHR45712:SF22">
    <property type="entry name" value="INSULIN-LIKE GROWTH FACTOR-BINDING PROTEIN COMPLEX ACID LABILE SUBUNIT"/>
    <property type="match status" value="1"/>
</dbReference>
<comment type="caution">
    <text evidence="4">The sequence shown here is derived from an EMBL/GenBank/DDBJ whole genome shotgun (WGS) entry which is preliminary data.</text>
</comment>
<reference evidence="4" key="1">
    <citation type="journal article" date="2023" name="Mol. Biol. Evol.">
        <title>Third-Generation Sequencing Reveals the Adaptive Role of the Epigenome in Three Deep-Sea Polychaetes.</title>
        <authorList>
            <person name="Perez M."/>
            <person name="Aroh O."/>
            <person name="Sun Y."/>
            <person name="Lan Y."/>
            <person name="Juniper S.K."/>
            <person name="Young C.R."/>
            <person name="Angers B."/>
            <person name="Qian P.Y."/>
        </authorList>
    </citation>
    <scope>NUCLEOTIDE SEQUENCE</scope>
    <source>
        <strain evidence="4">P08H-3</strain>
    </source>
</reference>
<dbReference type="AlphaFoldDB" id="A0AAD9ITB4"/>
<evidence type="ECO:0000256" key="2">
    <source>
        <dbReference type="ARBA" id="ARBA00022737"/>
    </source>
</evidence>
<evidence type="ECO:0000256" key="3">
    <source>
        <dbReference type="SAM" id="SignalP"/>
    </source>
</evidence>
<keyword evidence="3" id="KW-0732">Signal</keyword>
<name>A0AAD9ITB4_9ANNE</name>